<comment type="similarity">
    <text evidence="2 3">Belongs to the peptidase S26 family.</text>
</comment>
<dbReference type="PANTHER" id="PTHR43390">
    <property type="entry name" value="SIGNAL PEPTIDASE I"/>
    <property type="match status" value="1"/>
</dbReference>
<comment type="catalytic activity">
    <reaction evidence="3">
        <text>Cleavage of hydrophobic, N-terminal signal or leader sequences from secreted and periplasmic proteins.</text>
        <dbReference type="EC" id="3.4.21.89"/>
    </reaction>
</comment>
<evidence type="ECO:0000313" key="6">
    <source>
        <dbReference type="EMBL" id="MFC4409637.1"/>
    </source>
</evidence>
<evidence type="ECO:0000259" key="5">
    <source>
        <dbReference type="Pfam" id="PF10502"/>
    </source>
</evidence>
<keyword evidence="7" id="KW-1185">Reference proteome</keyword>
<keyword evidence="3 6" id="KW-0378">Hydrolase</keyword>
<dbReference type="PANTHER" id="PTHR43390:SF1">
    <property type="entry name" value="CHLOROPLAST PROCESSING PEPTIDASE"/>
    <property type="match status" value="1"/>
</dbReference>
<feature type="signal peptide" evidence="4">
    <location>
        <begin position="1"/>
        <end position="27"/>
    </location>
</feature>
<evidence type="ECO:0000256" key="3">
    <source>
        <dbReference type="RuleBase" id="RU362042"/>
    </source>
</evidence>
<evidence type="ECO:0000256" key="1">
    <source>
        <dbReference type="ARBA" id="ARBA00004401"/>
    </source>
</evidence>
<evidence type="ECO:0000256" key="2">
    <source>
        <dbReference type="ARBA" id="ARBA00009370"/>
    </source>
</evidence>
<proteinExistence type="inferred from homology"/>
<keyword evidence="3" id="KW-0645">Protease</keyword>
<evidence type="ECO:0000313" key="7">
    <source>
        <dbReference type="Proteomes" id="UP001595817"/>
    </source>
</evidence>
<dbReference type="Proteomes" id="UP001595817">
    <property type="component" value="Unassembled WGS sequence"/>
</dbReference>
<dbReference type="NCBIfam" id="TIGR02227">
    <property type="entry name" value="sigpep_I_bact"/>
    <property type="match status" value="1"/>
</dbReference>
<keyword evidence="4" id="KW-0732">Signal</keyword>
<feature type="chain" id="PRO_5046398998" description="Signal peptidase I" evidence="4">
    <location>
        <begin position="28"/>
        <end position="220"/>
    </location>
</feature>
<dbReference type="EMBL" id="JBHSEC010000004">
    <property type="protein sequence ID" value="MFC4409637.1"/>
    <property type="molecule type" value="Genomic_DNA"/>
</dbReference>
<sequence>MKCCLNLVLGTGLLLLLAGCSSNIGDAAEKKVITDKYTKETIEYVEAGDNTFVIEYHIDNMDRGYHNFVSYDGKSKTVLEKTNEVQRGDIVYFKYPEDDGLSNYNPDYYLARVVGLPGETVELRDGHIYIDEQKLDTFYGYTQALGRNMDEWFELDKNSDAFESFATEKDFKINTEPITVPKTSVFVVSDYWMRGTSSIDFGPIEVSKIEGKVLGYLKEN</sequence>
<dbReference type="EC" id="3.4.21.89" evidence="3"/>
<comment type="caution">
    <text evidence="6">The sequence shown here is derived from an EMBL/GenBank/DDBJ whole genome shotgun (WGS) entry which is preliminary data.</text>
</comment>
<dbReference type="InterPro" id="IPR000223">
    <property type="entry name" value="Pept_S26A_signal_pept_1"/>
</dbReference>
<dbReference type="Pfam" id="PF10502">
    <property type="entry name" value="Peptidase_S26"/>
    <property type="match status" value="1"/>
</dbReference>
<evidence type="ECO:0000256" key="4">
    <source>
        <dbReference type="SAM" id="SignalP"/>
    </source>
</evidence>
<feature type="domain" description="Peptidase S26" evidence="5">
    <location>
        <begin position="72"/>
        <end position="213"/>
    </location>
</feature>
<comment type="subcellular location">
    <subcellularLocation>
        <location evidence="1">Cell membrane</location>
        <topology evidence="1">Single-pass type II membrane protein</topology>
    </subcellularLocation>
    <subcellularLocation>
        <location evidence="3">Membrane</location>
        <topology evidence="3">Single-pass type II membrane protein</topology>
    </subcellularLocation>
</comment>
<dbReference type="SUPFAM" id="SSF51306">
    <property type="entry name" value="LexA/Signal peptidase"/>
    <property type="match status" value="1"/>
</dbReference>
<organism evidence="6 7">
    <name type="scientific">Chungangia koreensis</name>
    <dbReference type="NCBI Taxonomy" id="752657"/>
    <lineage>
        <taxon>Bacteria</taxon>
        <taxon>Bacillati</taxon>
        <taxon>Bacillota</taxon>
        <taxon>Bacilli</taxon>
        <taxon>Lactobacillales</taxon>
        <taxon>Chungangia</taxon>
    </lineage>
</organism>
<dbReference type="PROSITE" id="PS51257">
    <property type="entry name" value="PROKAR_LIPOPROTEIN"/>
    <property type="match status" value="1"/>
</dbReference>
<accession>A0ABV8X121</accession>
<protein>
    <recommendedName>
        <fullName evidence="3">Signal peptidase I</fullName>
        <ecNumber evidence="3">3.4.21.89</ecNumber>
    </recommendedName>
</protein>
<dbReference type="GO" id="GO:0009003">
    <property type="term" value="F:signal peptidase activity"/>
    <property type="evidence" value="ECO:0007669"/>
    <property type="project" value="UniProtKB-EC"/>
</dbReference>
<dbReference type="InterPro" id="IPR019533">
    <property type="entry name" value="Peptidase_S26"/>
</dbReference>
<dbReference type="Gene3D" id="2.10.109.10">
    <property type="entry name" value="Umud Fragment, subunit A"/>
    <property type="match status" value="1"/>
</dbReference>
<dbReference type="RefSeq" id="WP_378152667.1">
    <property type="nucleotide sequence ID" value="NZ_JBHSEC010000004.1"/>
</dbReference>
<gene>
    <name evidence="6" type="primary">lepB</name>
    <name evidence="6" type="ORF">ACFOZY_04190</name>
</gene>
<name>A0ABV8X121_9LACT</name>
<reference evidence="7" key="1">
    <citation type="journal article" date="2019" name="Int. J. Syst. Evol. Microbiol.">
        <title>The Global Catalogue of Microorganisms (GCM) 10K type strain sequencing project: providing services to taxonomists for standard genome sequencing and annotation.</title>
        <authorList>
            <consortium name="The Broad Institute Genomics Platform"/>
            <consortium name="The Broad Institute Genome Sequencing Center for Infectious Disease"/>
            <person name="Wu L."/>
            <person name="Ma J."/>
        </authorList>
    </citation>
    <scope>NUCLEOTIDE SEQUENCE [LARGE SCALE GENOMIC DNA]</scope>
    <source>
        <strain evidence="7">CCUG 59778</strain>
    </source>
</reference>
<dbReference type="InterPro" id="IPR036286">
    <property type="entry name" value="LexA/Signal_pep-like_sf"/>
</dbReference>